<dbReference type="Proteomes" id="UP000254808">
    <property type="component" value="Chromosome"/>
</dbReference>
<dbReference type="SUPFAM" id="SSF52833">
    <property type="entry name" value="Thioredoxin-like"/>
    <property type="match status" value="1"/>
</dbReference>
<evidence type="ECO:0000313" key="7">
    <source>
        <dbReference type="EMBL" id="AXJ00438.1"/>
    </source>
</evidence>
<dbReference type="GO" id="GO:0016209">
    <property type="term" value="F:antioxidant activity"/>
    <property type="evidence" value="ECO:0007669"/>
    <property type="project" value="InterPro"/>
</dbReference>
<keyword evidence="2" id="KW-0201">Cytochrome c-type biogenesis</keyword>
<feature type="signal peptide" evidence="5">
    <location>
        <begin position="1"/>
        <end position="28"/>
    </location>
</feature>
<dbReference type="GO" id="GO:0030313">
    <property type="term" value="C:cell envelope"/>
    <property type="evidence" value="ECO:0007669"/>
    <property type="project" value="UniProtKB-SubCell"/>
</dbReference>
<dbReference type="RefSeq" id="WP_114983716.1">
    <property type="nucleotide sequence ID" value="NZ_CP027806.1"/>
</dbReference>
<dbReference type="InterPro" id="IPR013766">
    <property type="entry name" value="Thioredoxin_domain"/>
</dbReference>
<dbReference type="GO" id="GO:0017004">
    <property type="term" value="P:cytochrome complex assembly"/>
    <property type="evidence" value="ECO:0007669"/>
    <property type="project" value="UniProtKB-KW"/>
</dbReference>
<dbReference type="InterPro" id="IPR050553">
    <property type="entry name" value="Thioredoxin_ResA/DsbE_sf"/>
</dbReference>
<dbReference type="EMBL" id="CP027806">
    <property type="protein sequence ID" value="AXJ00438.1"/>
    <property type="molecule type" value="Genomic_DNA"/>
</dbReference>
<evidence type="ECO:0000256" key="3">
    <source>
        <dbReference type="ARBA" id="ARBA00023157"/>
    </source>
</evidence>
<feature type="domain" description="Thioredoxin" evidence="6">
    <location>
        <begin position="311"/>
        <end position="459"/>
    </location>
</feature>
<dbReference type="KEGG" id="cprv:CYPRO_1174"/>
<protein>
    <submittedName>
        <fullName evidence="7">Peroxiredoxin</fullName>
    </submittedName>
</protein>
<dbReference type="PROSITE" id="PS51352">
    <property type="entry name" value="THIOREDOXIN_2"/>
    <property type="match status" value="1"/>
</dbReference>
<comment type="subcellular location">
    <subcellularLocation>
        <location evidence="1">Cell envelope</location>
    </subcellularLocation>
</comment>
<keyword evidence="4" id="KW-0676">Redox-active center</keyword>
<evidence type="ECO:0000313" key="8">
    <source>
        <dbReference type="Proteomes" id="UP000254808"/>
    </source>
</evidence>
<dbReference type="Gene3D" id="3.40.30.10">
    <property type="entry name" value="Glutaredoxin"/>
    <property type="match status" value="1"/>
</dbReference>
<keyword evidence="8" id="KW-1185">Reference proteome</keyword>
<dbReference type="OrthoDB" id="6399635at2"/>
<gene>
    <name evidence="7" type="ORF">CYPRO_1174</name>
</gene>
<dbReference type="GO" id="GO:0016491">
    <property type="term" value="F:oxidoreductase activity"/>
    <property type="evidence" value="ECO:0007669"/>
    <property type="project" value="InterPro"/>
</dbReference>
<dbReference type="Pfam" id="PF00578">
    <property type="entry name" value="AhpC-TSA"/>
    <property type="match status" value="1"/>
</dbReference>
<dbReference type="CDD" id="cd02966">
    <property type="entry name" value="TlpA_like_family"/>
    <property type="match status" value="1"/>
</dbReference>
<evidence type="ECO:0000256" key="2">
    <source>
        <dbReference type="ARBA" id="ARBA00022748"/>
    </source>
</evidence>
<evidence type="ECO:0000259" key="6">
    <source>
        <dbReference type="PROSITE" id="PS51352"/>
    </source>
</evidence>
<evidence type="ECO:0000256" key="5">
    <source>
        <dbReference type="SAM" id="SignalP"/>
    </source>
</evidence>
<evidence type="ECO:0000256" key="4">
    <source>
        <dbReference type="ARBA" id="ARBA00023284"/>
    </source>
</evidence>
<dbReference type="InterPro" id="IPR036249">
    <property type="entry name" value="Thioredoxin-like_sf"/>
</dbReference>
<organism evidence="7 8">
    <name type="scientific">Cyclonatronum proteinivorum</name>
    <dbReference type="NCBI Taxonomy" id="1457365"/>
    <lineage>
        <taxon>Bacteria</taxon>
        <taxon>Pseudomonadati</taxon>
        <taxon>Balneolota</taxon>
        <taxon>Balneolia</taxon>
        <taxon>Balneolales</taxon>
        <taxon>Cyclonatronaceae</taxon>
        <taxon>Cyclonatronum</taxon>
    </lineage>
</organism>
<proteinExistence type="predicted"/>
<feature type="chain" id="PRO_5016757141" evidence="5">
    <location>
        <begin position="29"/>
        <end position="567"/>
    </location>
</feature>
<dbReference type="PANTHER" id="PTHR42852:SF6">
    <property type="entry name" value="THIOL:DISULFIDE INTERCHANGE PROTEIN DSBE"/>
    <property type="match status" value="1"/>
</dbReference>
<dbReference type="PANTHER" id="PTHR42852">
    <property type="entry name" value="THIOL:DISULFIDE INTERCHANGE PROTEIN DSBE"/>
    <property type="match status" value="1"/>
</dbReference>
<evidence type="ECO:0000256" key="1">
    <source>
        <dbReference type="ARBA" id="ARBA00004196"/>
    </source>
</evidence>
<name>A0A345UIY6_9BACT</name>
<keyword evidence="3" id="KW-1015">Disulfide bond</keyword>
<dbReference type="AlphaFoldDB" id="A0A345UIY6"/>
<reference evidence="7 8" key="1">
    <citation type="submission" date="2018-03" db="EMBL/GenBank/DDBJ databases">
        <title>Phenotypic and genomic properties of Cyclonatronum proteinivorum gen. nov., sp. nov., a haloalkaliphilic bacteroidete from soda lakes possessing Na+-translocating rhodopsin.</title>
        <authorList>
            <person name="Toshchakov S.V."/>
            <person name="Korzhenkov A."/>
            <person name="Samarov N.I."/>
            <person name="Kublanov I.V."/>
            <person name="Muntyan M.S."/>
            <person name="Sorokin D.Y."/>
        </authorList>
    </citation>
    <scope>NUCLEOTIDE SEQUENCE [LARGE SCALE GENOMIC DNA]</scope>
    <source>
        <strain evidence="7 8">Omega</strain>
    </source>
</reference>
<accession>A0A345UIY6</accession>
<dbReference type="InterPro" id="IPR000866">
    <property type="entry name" value="AhpC/TSA"/>
</dbReference>
<keyword evidence="5" id="KW-0732">Signal</keyword>
<sequence>MPAFAKNFLSNFSLFLFVVSLSAIPCAAATLSEPPDEIRITLQPQKGFGGLMPISGILRPTPESNPWAVSYPQPEAIPEKLRDKEYHVMHMTHDFVQHAWQSYTSGALDSAFVHRALNNWGTNPADLTDQYLNLHTVILVWEDEAGDTFLMHSNQPPYSFENAEIFQVPVFGMSDQESAPLSLPVTFEIFRNGIVQEMESFIRFNIPEDFQMPGFEGVPLFYGYYQHHLGSFEFKGEVWEAALHNNFMSPVFAAESDIVQVRREGEAWSSEIKPGQFADLNGEFWQFTDAAFDGSEILLRQMPAFAELRGTQIGLRALPFEQESVEGELISLDDELGNWVFLDFWGTWCGPCIAEMPYLIEAWRLFEGPGFQFIGIANDSRETLARFSEEWGITWPQLISHGSESNALNELYGIRAWPTTMLIDPEGVIVQQSVRGFSLETRLAAELGFDGERADRLREGEVLVEIPEALISSFLAETNGADSDEALSKTITVEVQGGGLPFQSRIPLYQHNGSWVRGLTTDPERFAETGKDALELRIFINGEAANLPLLQRFEHEEDGVRYRYELR</sequence>